<evidence type="ECO:0000313" key="5">
    <source>
        <dbReference type="Proteomes" id="UP000620104"/>
    </source>
</evidence>
<feature type="region of interest" description="Disordered" evidence="2">
    <location>
        <begin position="95"/>
        <end position="134"/>
    </location>
</feature>
<organism evidence="4 5">
    <name type="scientific">Naganishia liquefaciens</name>
    <dbReference type="NCBI Taxonomy" id="104408"/>
    <lineage>
        <taxon>Eukaryota</taxon>
        <taxon>Fungi</taxon>
        <taxon>Dikarya</taxon>
        <taxon>Basidiomycota</taxon>
        <taxon>Agaricomycotina</taxon>
        <taxon>Tremellomycetes</taxon>
        <taxon>Filobasidiales</taxon>
        <taxon>Filobasidiaceae</taxon>
        <taxon>Naganishia</taxon>
    </lineage>
</organism>
<keyword evidence="5" id="KW-1185">Reference proteome</keyword>
<feature type="compositionally biased region" description="Polar residues" evidence="2">
    <location>
        <begin position="590"/>
        <end position="601"/>
    </location>
</feature>
<keyword evidence="1" id="KW-0863">Zinc-finger</keyword>
<dbReference type="Proteomes" id="UP000620104">
    <property type="component" value="Unassembled WGS sequence"/>
</dbReference>
<evidence type="ECO:0000256" key="1">
    <source>
        <dbReference type="PROSITE-ProRule" id="PRU00042"/>
    </source>
</evidence>
<accession>A0A8H3TQJ2</accession>
<name>A0A8H3TQJ2_9TREE</name>
<keyword evidence="1" id="KW-0862">Zinc</keyword>
<feature type="compositionally biased region" description="Basic and acidic residues" evidence="2">
    <location>
        <begin position="669"/>
        <end position="686"/>
    </location>
</feature>
<feature type="region of interest" description="Disordered" evidence="2">
    <location>
        <begin position="343"/>
        <end position="408"/>
    </location>
</feature>
<feature type="region of interest" description="Disordered" evidence="2">
    <location>
        <begin position="181"/>
        <end position="226"/>
    </location>
</feature>
<feature type="compositionally biased region" description="Basic and acidic residues" evidence="2">
    <location>
        <begin position="748"/>
        <end position="766"/>
    </location>
</feature>
<feature type="compositionally biased region" description="Polar residues" evidence="2">
    <location>
        <begin position="817"/>
        <end position="837"/>
    </location>
</feature>
<feature type="compositionally biased region" description="Polar residues" evidence="2">
    <location>
        <begin position="100"/>
        <end position="122"/>
    </location>
</feature>
<gene>
    <name evidence="4" type="ORF">NliqN6_1963</name>
</gene>
<dbReference type="PROSITE" id="PS00028">
    <property type="entry name" value="ZINC_FINGER_C2H2_1"/>
    <property type="match status" value="1"/>
</dbReference>
<keyword evidence="1" id="KW-0479">Metal-binding</keyword>
<evidence type="ECO:0000313" key="4">
    <source>
        <dbReference type="EMBL" id="GHJ85561.1"/>
    </source>
</evidence>
<dbReference type="AlphaFoldDB" id="A0A8H3TQJ2"/>
<dbReference type="SMART" id="SM00355">
    <property type="entry name" value="ZnF_C2H2"/>
    <property type="match status" value="1"/>
</dbReference>
<feature type="compositionally biased region" description="Low complexity" evidence="2">
    <location>
        <begin position="466"/>
        <end position="478"/>
    </location>
</feature>
<dbReference type="EMBL" id="BLZA01000011">
    <property type="protein sequence ID" value="GHJ85561.1"/>
    <property type="molecule type" value="Genomic_DNA"/>
</dbReference>
<feature type="compositionally biased region" description="Low complexity" evidence="2">
    <location>
        <begin position="267"/>
        <end position="294"/>
    </location>
</feature>
<comment type="caution">
    <text evidence="4">The sequence shown here is derived from an EMBL/GenBank/DDBJ whole genome shotgun (WGS) entry which is preliminary data.</text>
</comment>
<feature type="compositionally biased region" description="Acidic residues" evidence="2">
    <location>
        <begin position="767"/>
        <end position="791"/>
    </location>
</feature>
<dbReference type="Gene3D" id="3.30.160.60">
    <property type="entry name" value="Classic Zinc Finger"/>
    <property type="match status" value="1"/>
</dbReference>
<sequence>MSPHAVDSIPPLVLVQTTAIASPSLRKNILQQHFKLATPTWVLPSDREGLSRPDENSTIVQFEPPRLAFAEAFGIDSKNGFFLHIDLAGSFKDSDDEMQMTDQASTPTGSNSDFSFSPTAPSIQPRGYGSAMDGFDKADDFASGGPDPFWTEDLFASDNELIAEEQADLGKMGEGGDVGSMAEPNIHHWREGPDPTPAISAQDKPLPLQSESPAPRAQDDITPKPSQYLHNLIPALGVSTPKPIQNNTFQQSQYPHVATSPPDQLRKQASLAAAAAAPLPGSPSGSAGGQAKASVGGTPSALGRYYLSASDPGHISKHPQGSISFPDPATQYQPVIPQLSPLLKNRGGIMGNPEASPTLSIASDETFMPSGTSPKSGAHPATSPQQNLFPPMNKVIPNSGSISAQQRSQGSANVNAFVSYPISPRAGVNNYHARTASSPQVIHSLTGMTSTPLGSGQQPQRIKADGSPLSPGLNLSSNRSAPSDGTGNQQRPLFRQTTADSFMSTSSEEEDLSSPMILPDTSLRASDRPAPQTGKESPRFGNGSTGTPRSAIGGSIGTSPRLVSGGFASGSSGGPLFPPMSSVAKARTAAGSQGSDTSKFTFKTPVNAPVFPPMSPSSSSSGESADEGRSGSSKRSRKTTPYKSTSGSPSGHYRQAMDGTDNGLEEGAEGEKTNGDERSSDNGNSKEEEDQWARYRAVSITVGGMGYGSGGKDGEDSDEDEERRKRRANRSDKKLETNAGPGAGLKKGAIDADRKSGSAKEAHLNDFGDEDEDDDDEDGEDDDSLESEDGYAEASGGGPFPGGKAIRPPAKRKHPRSTSTDNGTPNTTLFEEGTTVTRTKKDGTVIRKKRKSAPAEEGDVFCDYVEPLPPHEKCTSHFHRTYDLARHRETIHARNEGRAVESGKLKEELAKLWIEFGRPQCSWPCPFPNCGQIFSRKDAMQRHLKTKRHEGSS</sequence>
<dbReference type="InterPro" id="IPR013087">
    <property type="entry name" value="Znf_C2H2_type"/>
</dbReference>
<feature type="compositionally biased region" description="Polar residues" evidence="2">
    <location>
        <begin position="445"/>
        <end position="460"/>
    </location>
</feature>
<feature type="compositionally biased region" description="Polar residues" evidence="2">
    <location>
        <begin position="479"/>
        <end position="506"/>
    </location>
</feature>
<dbReference type="PROSITE" id="PS50157">
    <property type="entry name" value="ZINC_FINGER_C2H2_2"/>
    <property type="match status" value="1"/>
</dbReference>
<proteinExistence type="predicted"/>
<dbReference type="GO" id="GO:0008270">
    <property type="term" value="F:zinc ion binding"/>
    <property type="evidence" value="ECO:0007669"/>
    <property type="project" value="UniProtKB-KW"/>
</dbReference>
<reference evidence="4" key="1">
    <citation type="submission" date="2020-07" db="EMBL/GenBank/DDBJ databases">
        <title>Draft Genome Sequence of a Deep-Sea Yeast, Naganishia (Cryptococcus) liquefaciens strain N6.</title>
        <authorList>
            <person name="Han Y.W."/>
            <person name="Kajitani R."/>
            <person name="Morimoto H."/>
            <person name="Parhat M."/>
            <person name="Tsubouchi H."/>
            <person name="Bakenova O."/>
            <person name="Ogata M."/>
            <person name="Argunhan B."/>
            <person name="Aoki R."/>
            <person name="Kajiwara S."/>
            <person name="Itoh T."/>
            <person name="Iwasaki H."/>
        </authorList>
    </citation>
    <scope>NUCLEOTIDE SEQUENCE</scope>
    <source>
        <strain evidence="4">N6</strain>
    </source>
</reference>
<feature type="compositionally biased region" description="Polar residues" evidence="2">
    <location>
        <begin position="396"/>
        <end position="408"/>
    </location>
</feature>
<feature type="compositionally biased region" description="Polar residues" evidence="2">
    <location>
        <begin position="355"/>
        <end position="375"/>
    </location>
</feature>
<feature type="domain" description="C2H2-type" evidence="3">
    <location>
        <begin position="923"/>
        <end position="953"/>
    </location>
</feature>
<protein>
    <recommendedName>
        <fullName evidence="3">C2H2-type domain-containing protein</fullName>
    </recommendedName>
</protein>
<evidence type="ECO:0000256" key="2">
    <source>
        <dbReference type="SAM" id="MobiDB-lite"/>
    </source>
</evidence>
<feature type="region of interest" description="Disordered" evidence="2">
    <location>
        <begin position="445"/>
        <end position="858"/>
    </location>
</feature>
<dbReference type="OrthoDB" id="8922241at2759"/>
<evidence type="ECO:0000259" key="3">
    <source>
        <dbReference type="PROSITE" id="PS50157"/>
    </source>
</evidence>
<feature type="region of interest" description="Disordered" evidence="2">
    <location>
        <begin position="253"/>
        <end position="296"/>
    </location>
</feature>